<dbReference type="PROSITE" id="PS50250">
    <property type="entry name" value="PCI"/>
    <property type="match status" value="1"/>
</dbReference>
<dbReference type="EMBL" id="SPLM01000108">
    <property type="protein sequence ID" value="TMW60542.1"/>
    <property type="molecule type" value="Genomic_DNA"/>
</dbReference>
<dbReference type="InterPro" id="IPR045237">
    <property type="entry name" value="COPS7/eIF3m"/>
</dbReference>
<evidence type="ECO:0000256" key="2">
    <source>
        <dbReference type="ARBA" id="ARBA00022790"/>
    </source>
</evidence>
<comment type="caution">
    <text evidence="5">The sequence shown here is derived from an EMBL/GenBank/DDBJ whole genome shotgun (WGS) entry which is preliminary data.</text>
</comment>
<dbReference type="SMART" id="SM00088">
    <property type="entry name" value="PINT"/>
    <property type="match status" value="1"/>
</dbReference>
<dbReference type="Pfam" id="PF22061">
    <property type="entry name" value="CSN7_HB_subdom"/>
    <property type="match status" value="1"/>
</dbReference>
<dbReference type="PANTHER" id="PTHR15350:SF5">
    <property type="entry name" value="COP9 SIGNALOSOME COMPLEX SUBUNIT 7"/>
    <property type="match status" value="1"/>
</dbReference>
<protein>
    <recommendedName>
        <fullName evidence="4">PCI domain-containing protein</fullName>
    </recommendedName>
</protein>
<evidence type="ECO:0000313" key="5">
    <source>
        <dbReference type="EMBL" id="TMW60542.1"/>
    </source>
</evidence>
<name>A0A8K1FI89_PYTOL</name>
<proteinExistence type="inferred from homology"/>
<keyword evidence="2" id="KW-0736">Signalosome</keyword>
<dbReference type="AlphaFoldDB" id="A0A8K1FI89"/>
<evidence type="ECO:0000313" key="6">
    <source>
        <dbReference type="Proteomes" id="UP000794436"/>
    </source>
</evidence>
<feature type="domain" description="PCI" evidence="4">
    <location>
        <begin position="1"/>
        <end position="158"/>
    </location>
</feature>
<reference evidence="5" key="1">
    <citation type="submission" date="2019-03" db="EMBL/GenBank/DDBJ databases">
        <title>Long read genome sequence of the mycoparasitic Pythium oligandrum ATCC 38472 isolated from sugarbeet rhizosphere.</title>
        <authorList>
            <person name="Gaulin E."/>
        </authorList>
    </citation>
    <scope>NUCLEOTIDE SEQUENCE</scope>
    <source>
        <strain evidence="5">ATCC 38472_TT</strain>
    </source>
</reference>
<dbReference type="Proteomes" id="UP000794436">
    <property type="component" value="Unassembled WGS sequence"/>
</dbReference>
<keyword evidence="6" id="KW-1185">Reference proteome</keyword>
<dbReference type="OrthoDB" id="10265275at2759"/>
<dbReference type="PANTHER" id="PTHR15350">
    <property type="entry name" value="COP9 SIGNALOSOME COMPLEX SUBUNIT 7/DENDRITIC CELL PROTEIN GA17"/>
    <property type="match status" value="1"/>
</dbReference>
<dbReference type="Pfam" id="PF01399">
    <property type="entry name" value="PCI"/>
    <property type="match status" value="1"/>
</dbReference>
<accession>A0A8K1FI89</accession>
<evidence type="ECO:0000256" key="3">
    <source>
        <dbReference type="SAM" id="MobiDB-lite"/>
    </source>
</evidence>
<comment type="similarity">
    <text evidence="1">Belongs to the CSN7/EIF3M family. CSN7 subfamily.</text>
</comment>
<gene>
    <name evidence="5" type="ORF">Poli38472_000584</name>
</gene>
<evidence type="ECO:0000259" key="4">
    <source>
        <dbReference type="PROSITE" id="PS50250"/>
    </source>
</evidence>
<evidence type="ECO:0000256" key="1">
    <source>
        <dbReference type="ARBA" id="ARBA00008482"/>
    </source>
</evidence>
<dbReference type="InterPro" id="IPR000717">
    <property type="entry name" value="PCI_dom"/>
</dbReference>
<organism evidence="5 6">
    <name type="scientific">Pythium oligandrum</name>
    <name type="common">Mycoparasitic fungus</name>
    <dbReference type="NCBI Taxonomy" id="41045"/>
    <lineage>
        <taxon>Eukaryota</taxon>
        <taxon>Sar</taxon>
        <taxon>Stramenopiles</taxon>
        <taxon>Oomycota</taxon>
        <taxon>Peronosporomycetes</taxon>
        <taxon>Pythiales</taxon>
        <taxon>Pythiaceae</taxon>
        <taxon>Pythium</taxon>
    </lineage>
</organism>
<dbReference type="GO" id="GO:0008180">
    <property type="term" value="C:COP9 signalosome"/>
    <property type="evidence" value="ECO:0007669"/>
    <property type="project" value="UniProtKB-KW"/>
</dbReference>
<feature type="region of interest" description="Disordered" evidence="3">
    <location>
        <begin position="214"/>
        <end position="264"/>
    </location>
</feature>
<sequence length="264" mass="29741">MVFDDAGASSLEQFTLLAKNARGRACVALIQQALSNKKLFVFRELLDMPNVQALKGTEHDSYFQLLEIFCFGKYRDYLAEKDVLPALNPAHIQKLRKLTTLSLAQKSKIVPYETLMKELDVTTIRELEDILIDTIYSGLVQGKLDQKSKSLIVKYAVGRDTQNADVDLMIEKLTNWQIEATTICERINSILSHADKLAESEKSREENIRAKNVRTAAERAPGSREGNYRGGNDDYLSDFMQGPRRTPSAKRMPGAPGMNRKGRI</sequence>